<sequence length="65" mass="6920">MLDAAFYSAGRKKLTLSSQFGKPQLWVHPGFLWVESLSSGSKKGAAPPSFPVASALGSGARPMRR</sequence>
<dbReference type="KEGG" id="pnd:Pla175_37390"/>
<dbReference type="Proteomes" id="UP000317429">
    <property type="component" value="Chromosome"/>
</dbReference>
<reference evidence="2 3" key="1">
    <citation type="submission" date="2019-02" db="EMBL/GenBank/DDBJ databases">
        <title>Deep-cultivation of Planctomycetes and their phenomic and genomic characterization uncovers novel biology.</title>
        <authorList>
            <person name="Wiegand S."/>
            <person name="Jogler M."/>
            <person name="Boedeker C."/>
            <person name="Pinto D."/>
            <person name="Vollmers J."/>
            <person name="Rivas-Marin E."/>
            <person name="Kohn T."/>
            <person name="Peeters S.H."/>
            <person name="Heuer A."/>
            <person name="Rast P."/>
            <person name="Oberbeckmann S."/>
            <person name="Bunk B."/>
            <person name="Jeske O."/>
            <person name="Meyerdierks A."/>
            <person name="Storesund J.E."/>
            <person name="Kallscheuer N."/>
            <person name="Luecker S."/>
            <person name="Lage O.M."/>
            <person name="Pohl T."/>
            <person name="Merkel B.J."/>
            <person name="Hornburger P."/>
            <person name="Mueller R.-W."/>
            <person name="Bruemmer F."/>
            <person name="Labrenz M."/>
            <person name="Spormann A.M."/>
            <person name="Op den Camp H."/>
            <person name="Overmann J."/>
            <person name="Amann R."/>
            <person name="Jetten M.S.M."/>
            <person name="Mascher T."/>
            <person name="Medema M.H."/>
            <person name="Devos D.P."/>
            <person name="Kaster A.-K."/>
            <person name="Ovreas L."/>
            <person name="Rohde M."/>
            <person name="Galperin M.Y."/>
            <person name="Jogler C."/>
        </authorList>
    </citation>
    <scope>NUCLEOTIDE SEQUENCE [LARGE SCALE GENOMIC DNA]</scope>
    <source>
        <strain evidence="2 3">Pla175</strain>
    </source>
</reference>
<name>A0A518DFT0_9BACT</name>
<keyword evidence="3" id="KW-1185">Reference proteome</keyword>
<proteinExistence type="predicted"/>
<evidence type="ECO:0000256" key="1">
    <source>
        <dbReference type="SAM" id="MobiDB-lite"/>
    </source>
</evidence>
<evidence type="ECO:0000313" key="2">
    <source>
        <dbReference type="EMBL" id="QDU90335.1"/>
    </source>
</evidence>
<dbReference type="AlphaFoldDB" id="A0A518DFT0"/>
<accession>A0A518DFT0</accession>
<feature type="region of interest" description="Disordered" evidence="1">
    <location>
        <begin position="39"/>
        <end position="65"/>
    </location>
</feature>
<evidence type="ECO:0000313" key="3">
    <source>
        <dbReference type="Proteomes" id="UP000317429"/>
    </source>
</evidence>
<dbReference type="EMBL" id="CP036291">
    <property type="protein sequence ID" value="QDU90335.1"/>
    <property type="molecule type" value="Genomic_DNA"/>
</dbReference>
<protein>
    <submittedName>
        <fullName evidence="2">Uncharacterized protein</fullName>
    </submittedName>
</protein>
<organism evidence="2 3">
    <name type="scientific">Pirellulimonas nuda</name>
    <dbReference type="NCBI Taxonomy" id="2528009"/>
    <lineage>
        <taxon>Bacteria</taxon>
        <taxon>Pseudomonadati</taxon>
        <taxon>Planctomycetota</taxon>
        <taxon>Planctomycetia</taxon>
        <taxon>Pirellulales</taxon>
        <taxon>Lacipirellulaceae</taxon>
        <taxon>Pirellulimonas</taxon>
    </lineage>
</organism>
<gene>
    <name evidence="2" type="ORF">Pla175_37390</name>
</gene>